<accession>A0A1I8FII1</accession>
<keyword evidence="2" id="KW-1185">Reference proteome</keyword>
<feature type="region of interest" description="Disordered" evidence="1">
    <location>
        <begin position="451"/>
        <end position="487"/>
    </location>
</feature>
<reference evidence="3" key="1">
    <citation type="submission" date="2016-11" db="UniProtKB">
        <authorList>
            <consortium name="WormBaseParasite"/>
        </authorList>
    </citation>
    <scope>IDENTIFICATION</scope>
</reference>
<protein>
    <submittedName>
        <fullName evidence="3">IRS-type PTB domain-containing protein</fullName>
    </submittedName>
</protein>
<sequence>EDSPDYACLQTALSLSSVAFSSTSTKEKRTTDLDARCPIRRYERGGKISRHIFCRSVSRPLLTDSHVVEKLAPPAGTGDLHLQAGAGLTLFFTHATDLLVAKRRQSVASSAASTASSAGGGRQAARQELYIDIRAPAVDPEDRRRLFAIECRLAACDDTDDEVDGASLSILFRTGRTLVFSAAVGGPNDEPFEVGRQQFHSKRSVYYRERARSRQVVNTSQCMRANRGRSDLLSESRSTLLLSHSDSGRADYFSSFVGCRDAAAPSAFYSAATGQAVPDHVADDRLEGNEAQKSPMMTVRSAGSFLMMRMLIWLTQLGRLEWRLIHWLKMWMCCRISSVKLQMGSSSLPRLNWALCGSSIAGGQEGLQLVLAADAPASAVSTSRLSRKKQLVSRAATWTAAPAALASLAVVGESNSTVRNPDDPYDMDDYEDATRDCEHFALATPSLTCGRSRRRGAAVPSGSTSPLRSRRQPQPLAGFQHPRGSGHSSKRIYFCRLRLLHNVFAKHFSSWSLFKARQTIYSNSLVGVAEGTFMWPTDELAQFLQGQPATGANYEHARVAPNREGGFGNSFTALGMKMVINKSG</sequence>
<evidence type="ECO:0000313" key="2">
    <source>
        <dbReference type="Proteomes" id="UP000095280"/>
    </source>
</evidence>
<organism evidence="2 3">
    <name type="scientific">Macrostomum lignano</name>
    <dbReference type="NCBI Taxonomy" id="282301"/>
    <lineage>
        <taxon>Eukaryota</taxon>
        <taxon>Metazoa</taxon>
        <taxon>Spiralia</taxon>
        <taxon>Lophotrochozoa</taxon>
        <taxon>Platyhelminthes</taxon>
        <taxon>Rhabditophora</taxon>
        <taxon>Macrostomorpha</taxon>
        <taxon>Macrostomida</taxon>
        <taxon>Macrostomidae</taxon>
        <taxon>Macrostomum</taxon>
    </lineage>
</organism>
<dbReference type="WBParaSite" id="maker-unitig_34353-snap-gene-0.1-mRNA-1">
    <property type="protein sequence ID" value="maker-unitig_34353-snap-gene-0.1-mRNA-1"/>
    <property type="gene ID" value="maker-unitig_34353-snap-gene-0.1"/>
</dbReference>
<proteinExistence type="predicted"/>
<evidence type="ECO:0000256" key="1">
    <source>
        <dbReference type="SAM" id="MobiDB-lite"/>
    </source>
</evidence>
<dbReference type="Proteomes" id="UP000095280">
    <property type="component" value="Unplaced"/>
</dbReference>
<evidence type="ECO:0000313" key="3">
    <source>
        <dbReference type="WBParaSite" id="maker-unitig_34353-snap-gene-0.1-mRNA-1"/>
    </source>
</evidence>
<name>A0A1I8FII1_9PLAT</name>
<dbReference type="AlphaFoldDB" id="A0A1I8FII1"/>